<dbReference type="EC" id="2.1.1.233" evidence="1"/>
<dbReference type="EMBL" id="JAPDRQ010000041">
    <property type="protein sequence ID" value="KAJ9659299.1"/>
    <property type="molecule type" value="Genomic_DNA"/>
</dbReference>
<proteinExistence type="predicted"/>
<evidence type="ECO:0000313" key="2">
    <source>
        <dbReference type="Proteomes" id="UP001172386"/>
    </source>
</evidence>
<gene>
    <name evidence="1" type="primary">PPM1</name>
    <name evidence="1" type="ORF">H2198_003175</name>
</gene>
<keyword evidence="2" id="KW-1185">Reference proteome</keyword>
<protein>
    <submittedName>
        <fullName evidence="1">Carboxy methyl transferase for protein phosphatase 2A</fullName>
        <ecNumber evidence="1">2.1.1.233</ecNumber>
    </submittedName>
</protein>
<keyword evidence="1" id="KW-0808">Transferase</keyword>
<name>A0ACC3ACE6_9EURO</name>
<sequence>MSASIPNLNTLRRGRGRGRGGVVGSGGRVDNDAIVRNTDCDAATSRLSAVEAGYLNDPFARYLTDESWQRRLPLMNRGTYVRTTGIDRIVDTFLLSTTGQKQIISLGAGSDTRYFRLKQEQHTNFSYHELDFKENNKIKIARLKDPQCVQTIKTLCSIDISTSKTTEDELQSDDYFIHSQDLRDLPKKLDWIDENIPTLFISECCLIYLSPEQADRVLSYFTDMTTSAPTAVVIYEPIKPHDPFGQTMIRNLMSRGIQLQTIEKYSDLLSQRERLTSRGLNARAADIEQIWRDWIEQEEKDRIDKLEWMDEVEEFLLLAKHYCISWGWTNYDDESRWLALSAPT</sequence>
<comment type="caution">
    <text evidence="1">The sequence shown here is derived from an EMBL/GenBank/DDBJ whole genome shotgun (WGS) entry which is preliminary data.</text>
</comment>
<keyword evidence="1" id="KW-0489">Methyltransferase</keyword>
<reference evidence="1" key="1">
    <citation type="submission" date="2022-10" db="EMBL/GenBank/DDBJ databases">
        <title>Culturing micro-colonial fungi from biological soil crusts in the Mojave desert and describing Neophaeococcomyces mojavensis, and introducing the new genera and species Taxawa tesnikishii.</title>
        <authorList>
            <person name="Kurbessoian T."/>
            <person name="Stajich J.E."/>
        </authorList>
    </citation>
    <scope>NUCLEOTIDE SEQUENCE</scope>
    <source>
        <strain evidence="1">JES_112</strain>
    </source>
</reference>
<organism evidence="1 2">
    <name type="scientific">Neophaeococcomyces mojaviensis</name>
    <dbReference type="NCBI Taxonomy" id="3383035"/>
    <lineage>
        <taxon>Eukaryota</taxon>
        <taxon>Fungi</taxon>
        <taxon>Dikarya</taxon>
        <taxon>Ascomycota</taxon>
        <taxon>Pezizomycotina</taxon>
        <taxon>Eurotiomycetes</taxon>
        <taxon>Chaetothyriomycetidae</taxon>
        <taxon>Chaetothyriales</taxon>
        <taxon>Chaetothyriales incertae sedis</taxon>
        <taxon>Neophaeococcomyces</taxon>
    </lineage>
</organism>
<dbReference type="Proteomes" id="UP001172386">
    <property type="component" value="Unassembled WGS sequence"/>
</dbReference>
<accession>A0ACC3ACE6</accession>
<evidence type="ECO:0000313" key="1">
    <source>
        <dbReference type="EMBL" id="KAJ9659299.1"/>
    </source>
</evidence>